<evidence type="ECO:0000256" key="1">
    <source>
        <dbReference type="SAM" id="MobiDB-lite"/>
    </source>
</evidence>
<feature type="region of interest" description="Disordered" evidence="1">
    <location>
        <begin position="380"/>
        <end position="403"/>
    </location>
</feature>
<protein>
    <submittedName>
        <fullName evidence="2">Uncharacterized protein</fullName>
    </submittedName>
</protein>
<dbReference type="AlphaFoldDB" id="A0A3Q9KEY4"/>
<dbReference type="EMBL" id="CP029042">
    <property type="protein sequence ID" value="AZS76166.1"/>
    <property type="molecule type" value="Genomic_DNA"/>
</dbReference>
<name>A0A3Q9KEY4_9ACTN</name>
<reference evidence="2 3" key="1">
    <citation type="submission" date="2018-04" db="EMBL/GenBank/DDBJ databases">
        <title>Complete genome sequences of Streptomyces lydicus strain WYEC and characterization of antagonistic properties of biological control agents.</title>
        <authorList>
            <person name="Mariita R.M."/>
            <person name="Sello J.K."/>
        </authorList>
    </citation>
    <scope>NUCLEOTIDE SEQUENCE [LARGE SCALE GENOMIC DNA]</scope>
    <source>
        <strain evidence="2 3">WYEC 108</strain>
    </source>
</reference>
<organism evidence="2 3">
    <name type="scientific">Streptomyces lydicus</name>
    <dbReference type="NCBI Taxonomy" id="47763"/>
    <lineage>
        <taxon>Bacteria</taxon>
        <taxon>Bacillati</taxon>
        <taxon>Actinomycetota</taxon>
        <taxon>Actinomycetes</taxon>
        <taxon>Kitasatosporales</taxon>
        <taxon>Streptomycetaceae</taxon>
        <taxon>Streptomyces</taxon>
    </lineage>
</organism>
<evidence type="ECO:0000313" key="2">
    <source>
        <dbReference type="EMBL" id="AZS76166.1"/>
    </source>
</evidence>
<accession>A0A3Q9KEY4</accession>
<gene>
    <name evidence="2" type="ORF">DDE74_39785</name>
</gene>
<sequence length="403" mass="44318">MSDRELLMGSGLARAVHAVAQGLEYDAASVAEEFAAFCVAPAPVSEDWLLLDGEIPPGCRVQVGDFTLQTFTLAELQAIRPTGPLGADAPFALASTLLNGAPFLHRMVEGRRPKTGLRLPLLHTRPEIKFCEPLIALSLWRSEPLHMDALFTVERGRQALRESGDIPLEEQTSDGEEFYPRRVTGPYEVTAEELPSFERFCSRVGALVASVSREVTVGKKPKEAPRARRLGRASEHLVRASHRTFGHDFVWDEEADEAVLHYVIALEALLSDGKPGGELSRKVAQRAAALWLTDAHRLEVAKIVKEAYDLRSTYAHGSPTQRMSTANLDRLRQVAHQVLLRWLVVAPADDSLGKHLDDTLLSDAKRRYFVEQPLADFYASTPPASLPRDVNETGGRPAGPGRG</sequence>
<dbReference type="Proteomes" id="UP000275579">
    <property type="component" value="Chromosome"/>
</dbReference>
<evidence type="ECO:0000313" key="3">
    <source>
        <dbReference type="Proteomes" id="UP000275579"/>
    </source>
</evidence>
<proteinExistence type="predicted"/>